<feature type="compositionally biased region" description="Low complexity" evidence="6">
    <location>
        <begin position="687"/>
        <end position="711"/>
    </location>
</feature>
<evidence type="ECO:0000313" key="10">
    <source>
        <dbReference type="Proteomes" id="UP001465976"/>
    </source>
</evidence>
<evidence type="ECO:0000256" key="6">
    <source>
        <dbReference type="SAM" id="MobiDB-lite"/>
    </source>
</evidence>
<dbReference type="PROSITE" id="PS50011">
    <property type="entry name" value="PROTEIN_KINASE_DOM"/>
    <property type="match status" value="1"/>
</dbReference>
<evidence type="ECO:0000259" key="8">
    <source>
        <dbReference type="PROSITE" id="PS50108"/>
    </source>
</evidence>
<dbReference type="Proteomes" id="UP001465976">
    <property type="component" value="Unassembled WGS sequence"/>
</dbReference>
<dbReference type="EMBL" id="JBAHYK010000336">
    <property type="protein sequence ID" value="KAL0575095.1"/>
    <property type="molecule type" value="Genomic_DNA"/>
</dbReference>
<dbReference type="InterPro" id="IPR000719">
    <property type="entry name" value="Prot_kinase_dom"/>
</dbReference>
<feature type="compositionally biased region" description="Low complexity" evidence="6">
    <location>
        <begin position="911"/>
        <end position="921"/>
    </location>
</feature>
<feature type="compositionally biased region" description="Gly residues" evidence="6">
    <location>
        <begin position="837"/>
        <end position="851"/>
    </location>
</feature>
<keyword evidence="3" id="KW-0067">ATP-binding</keyword>
<dbReference type="Pfam" id="PF00069">
    <property type="entry name" value="Pkinase"/>
    <property type="match status" value="1"/>
</dbReference>
<comment type="caution">
    <text evidence="9">The sequence shown here is derived from an EMBL/GenBank/DDBJ whole genome shotgun (WGS) entry which is preliminary data.</text>
</comment>
<feature type="compositionally biased region" description="Low complexity" evidence="6">
    <location>
        <begin position="1"/>
        <end position="30"/>
    </location>
</feature>
<evidence type="ECO:0000256" key="2">
    <source>
        <dbReference type="ARBA" id="ARBA00022741"/>
    </source>
</evidence>
<feature type="compositionally biased region" description="Pro residues" evidence="6">
    <location>
        <begin position="39"/>
        <end position="48"/>
    </location>
</feature>
<feature type="region of interest" description="Disordered" evidence="6">
    <location>
        <begin position="780"/>
        <end position="928"/>
    </location>
</feature>
<dbReference type="PANTHER" id="PTHR45832:SF22">
    <property type="entry name" value="SERINE_THREONINE-PROTEIN KINASE SAMKA-RELATED"/>
    <property type="match status" value="1"/>
</dbReference>
<feature type="region of interest" description="Disordered" evidence="6">
    <location>
        <begin position="945"/>
        <end position="1046"/>
    </location>
</feature>
<evidence type="ECO:0000256" key="4">
    <source>
        <dbReference type="ARBA" id="ARBA00047899"/>
    </source>
</evidence>
<comment type="similarity">
    <text evidence="1">Belongs to the protein kinase superfamily. STE Ser/Thr protein kinase family. STE20 subfamily.</text>
</comment>
<comment type="catalytic activity">
    <reaction evidence="5">
        <text>L-seryl-[protein] + ATP = O-phospho-L-seryl-[protein] + ADP + H(+)</text>
        <dbReference type="Rhea" id="RHEA:17989"/>
        <dbReference type="Rhea" id="RHEA-COMP:9863"/>
        <dbReference type="Rhea" id="RHEA-COMP:11604"/>
        <dbReference type="ChEBI" id="CHEBI:15378"/>
        <dbReference type="ChEBI" id="CHEBI:29999"/>
        <dbReference type="ChEBI" id="CHEBI:30616"/>
        <dbReference type="ChEBI" id="CHEBI:83421"/>
        <dbReference type="ChEBI" id="CHEBI:456216"/>
        <dbReference type="EC" id="2.7.11.1"/>
    </reaction>
</comment>
<sequence>MASPDSYPGASAPSSSSKSSRFSSFKVFGKFSKEKDSLKPPPPPPPKDPYYMNNRSLVSLQYPQDPIPEAPYSASPHPIGTAYATSGAAMNRPNFQNTPSFASQRPPMNAASSSLSLASSSSLVSSPDIGMSNQQQQQQQQPPPTKSRGSKKAGSIFNFGRKNSKSPSVRSATVDDEMMSLHSNGDDENISTPYNFSHNIHVDEGLKGMPPSWTVSLAKAGFTEDEIAAIYARKQAGTLTPGGDPTSYLHERPRSPAMSIASSAASSSFQRAGTAASSSAGSLGSNVASPVLAHPLPRTTSLPRSQSSDNSLRQTIVGPPARMISPAPSATQQQQTQQQHQFHSRSRNNSSSSTSPLSVSIVAGEGRMRPNVVAVQGDEEATGASVLPEHRRNQSSSSSRQPSRASSLKNRKESPRIQPPPPLASSQQTSPISRPSTPPRRAYFVANNHGSMTQQSPPPAYSAANANSNGIHAPVGPNGYPAEKGGSGLNGAGARGMGHHAQRSTDTSRSGSSKSSQQSPSRSHSTRSPSRHQYSQSSASQQSYGSSSSGSGEEDLRRSTSSAAATTPTNKANKRRSKRVFSGMGGGLNLSLDFGLGADSWSESLMKAIPSASPTQLSFDLDSSDSRRRTPSNASGSTLDREGRSAKDANRDTIKPPPRDYRSVMDRPRPKPPTAVLGAPPRVNVIADDSPVSSASPSTTTFSPTPSVTTFNQPASPLRSPWSFTEGENHLGVEQDERQTFPVSPGLMSDYAASVNSISPRTGLFNEIAGMVGMGLDEEEDYNKEKLSPAVVRSRSGSGSGSGRNGQVEERNHSPAWSEVHSPTLPLSPAVSRAGLHGNGNGVGARGGRGGNRVSAYRIQDRDKMKTTWEAGADEEGDEWTGEDGQIDEEGAEDETLLTIRRDTSNRDSSHSTTSTVSASTVRHMKATTTSVRTAVAKIESAAALSVQGARPKPPSNSTPASRVVPPSAPPSRPPPSQPLADPPISRSKSPVASLKHPASPQDSTFGSEEGSASAGSMSGVSSSEASSRFSGSSVSQLSSTTEDEDEDELVVYYLESHEPGQKVFESHTKLHENHHMITSTSDTFGGVDKEDEVVYGISIAEDEEEDDVLSNNDTISHVTTLSVPPKPTIVISNAPVQPGPITTAMLNSATTPITPAQRYPGWLSEVVKPLEEFIDEQIEPREYYLELQEIAEGESGSVFAARVTDTGNIHKLKLPPLVKARDADDQIRETTTLVAIKCVQIVPSGSTKLDDLRRELVLLRGLNHSNVLTMDALYVDLMEDSLWIRMELMERSLADVVELVESGLVLQERTIARFTSDIAEALQFLRSHNIAHRDVRSDNLLLDSKGFLKLTDFSNALKLPKDSPTAFEPVGVLYWQAPEVRAGPYDALKVDVWSMGATVWEMAQARPPFADSDQPPSNRWPPLDKPQLFSPAFREFLRLCSEPAATRPSPSELLKNQFVQNCCGRPVIVQLLQQCMSIEQTMQANEDNDS</sequence>
<dbReference type="PANTHER" id="PTHR45832">
    <property type="entry name" value="SERINE/THREONINE-PROTEIN KINASE SAMKA-RELATED-RELATED"/>
    <property type="match status" value="1"/>
</dbReference>
<feature type="compositionally biased region" description="Polar residues" evidence="6">
    <location>
        <begin position="93"/>
        <end position="103"/>
    </location>
</feature>
<feature type="compositionally biased region" description="Gly residues" evidence="6">
    <location>
        <begin position="485"/>
        <end position="496"/>
    </location>
</feature>
<name>A0ABR3FI93_9AGAR</name>
<feature type="domain" description="Protein kinase" evidence="7">
    <location>
        <begin position="1185"/>
        <end position="1460"/>
    </location>
</feature>
<dbReference type="Gene3D" id="3.90.810.10">
    <property type="entry name" value="CRIB domain"/>
    <property type="match status" value="1"/>
</dbReference>
<feature type="region of interest" description="Disordered" evidence="6">
    <location>
        <begin position="1"/>
        <end position="182"/>
    </location>
</feature>
<protein>
    <recommendedName>
        <fullName evidence="11">Non-specific serine/threonine protein kinase</fullName>
    </recommendedName>
</protein>
<feature type="compositionally biased region" description="Basic and acidic residues" evidence="6">
    <location>
        <begin position="727"/>
        <end position="739"/>
    </location>
</feature>
<feature type="compositionally biased region" description="Acidic residues" evidence="6">
    <location>
        <begin position="872"/>
        <end position="896"/>
    </location>
</feature>
<evidence type="ECO:0000256" key="3">
    <source>
        <dbReference type="ARBA" id="ARBA00022840"/>
    </source>
</evidence>
<dbReference type="InterPro" id="IPR011009">
    <property type="entry name" value="Kinase-like_dom_sf"/>
</dbReference>
<feature type="compositionally biased region" description="Basic and acidic residues" evidence="6">
    <location>
        <begin position="900"/>
        <end position="910"/>
    </location>
</feature>
<dbReference type="Gene3D" id="1.10.510.10">
    <property type="entry name" value="Transferase(Phosphotransferase) domain 1"/>
    <property type="match status" value="1"/>
</dbReference>
<dbReference type="InterPro" id="IPR036936">
    <property type="entry name" value="CRIB_dom_sf"/>
</dbReference>
<feature type="compositionally biased region" description="Low complexity" evidence="6">
    <location>
        <begin position="331"/>
        <end position="360"/>
    </location>
</feature>
<comment type="catalytic activity">
    <reaction evidence="4">
        <text>L-threonyl-[protein] + ATP = O-phospho-L-threonyl-[protein] + ADP + H(+)</text>
        <dbReference type="Rhea" id="RHEA:46608"/>
        <dbReference type="Rhea" id="RHEA-COMP:11060"/>
        <dbReference type="Rhea" id="RHEA-COMP:11605"/>
        <dbReference type="ChEBI" id="CHEBI:15378"/>
        <dbReference type="ChEBI" id="CHEBI:30013"/>
        <dbReference type="ChEBI" id="CHEBI:30616"/>
        <dbReference type="ChEBI" id="CHEBI:61977"/>
        <dbReference type="ChEBI" id="CHEBI:456216"/>
        <dbReference type="EC" id="2.7.11.1"/>
    </reaction>
</comment>
<feature type="region of interest" description="Disordered" evidence="6">
    <location>
        <begin position="610"/>
        <end position="746"/>
    </location>
</feature>
<keyword evidence="2" id="KW-0547">Nucleotide-binding</keyword>
<feature type="compositionally biased region" description="Polar residues" evidence="6">
    <location>
        <begin position="298"/>
        <end position="314"/>
    </location>
</feature>
<feature type="compositionally biased region" description="Low complexity" evidence="6">
    <location>
        <begin position="425"/>
        <end position="441"/>
    </location>
</feature>
<keyword evidence="10" id="KW-1185">Reference proteome</keyword>
<gene>
    <name evidence="9" type="ORF">V5O48_006871</name>
</gene>
<dbReference type="SMART" id="SM00219">
    <property type="entry name" value="TyrKc"/>
    <property type="match status" value="1"/>
</dbReference>
<accession>A0ABR3FI93</accession>
<organism evidence="9 10">
    <name type="scientific">Marasmius crinis-equi</name>
    <dbReference type="NCBI Taxonomy" id="585013"/>
    <lineage>
        <taxon>Eukaryota</taxon>
        <taxon>Fungi</taxon>
        <taxon>Dikarya</taxon>
        <taxon>Basidiomycota</taxon>
        <taxon>Agaricomycotina</taxon>
        <taxon>Agaricomycetes</taxon>
        <taxon>Agaricomycetidae</taxon>
        <taxon>Agaricales</taxon>
        <taxon>Marasmiineae</taxon>
        <taxon>Marasmiaceae</taxon>
        <taxon>Marasmius</taxon>
    </lineage>
</organism>
<proteinExistence type="inferred from homology"/>
<dbReference type="InterPro" id="IPR020635">
    <property type="entry name" value="Tyr_kinase_cat_dom"/>
</dbReference>
<feature type="compositionally biased region" description="Low complexity" evidence="6">
    <location>
        <begin position="110"/>
        <end position="126"/>
    </location>
</feature>
<evidence type="ECO:0000259" key="7">
    <source>
        <dbReference type="PROSITE" id="PS50011"/>
    </source>
</evidence>
<dbReference type="InterPro" id="IPR051931">
    <property type="entry name" value="PAK3-like"/>
</dbReference>
<evidence type="ECO:0000313" key="9">
    <source>
        <dbReference type="EMBL" id="KAL0575095.1"/>
    </source>
</evidence>
<feature type="region of interest" description="Disordered" evidence="6">
    <location>
        <begin position="291"/>
        <end position="593"/>
    </location>
</feature>
<feature type="compositionally biased region" description="Low complexity" evidence="6">
    <location>
        <begin position="394"/>
        <end position="407"/>
    </location>
</feature>
<feature type="compositionally biased region" description="Pro residues" evidence="6">
    <location>
        <begin position="967"/>
        <end position="982"/>
    </location>
</feature>
<dbReference type="SUPFAM" id="SSF56112">
    <property type="entry name" value="Protein kinase-like (PK-like)"/>
    <property type="match status" value="1"/>
</dbReference>
<dbReference type="Pfam" id="PF00786">
    <property type="entry name" value="PBD"/>
    <property type="match status" value="1"/>
</dbReference>
<feature type="compositionally biased region" description="Polar residues" evidence="6">
    <location>
        <begin position="53"/>
        <end position="62"/>
    </location>
</feature>
<evidence type="ECO:0008006" key="11">
    <source>
        <dbReference type="Google" id="ProtNLM"/>
    </source>
</evidence>
<feature type="domain" description="CRIB" evidence="8">
    <location>
        <begin position="190"/>
        <end position="203"/>
    </location>
</feature>
<reference evidence="9 10" key="1">
    <citation type="submission" date="2024-02" db="EMBL/GenBank/DDBJ databases">
        <title>A draft genome for the cacao thread blight pathogen Marasmius crinis-equi.</title>
        <authorList>
            <person name="Cohen S.P."/>
            <person name="Baruah I.K."/>
            <person name="Amoako-Attah I."/>
            <person name="Bukari Y."/>
            <person name="Meinhardt L.W."/>
            <person name="Bailey B.A."/>
        </authorList>
    </citation>
    <scope>NUCLEOTIDE SEQUENCE [LARGE SCALE GENOMIC DNA]</scope>
    <source>
        <strain evidence="9 10">GH-76</strain>
    </source>
</reference>
<evidence type="ECO:0000256" key="1">
    <source>
        <dbReference type="ARBA" id="ARBA00008874"/>
    </source>
</evidence>
<dbReference type="InterPro" id="IPR000095">
    <property type="entry name" value="CRIB_dom"/>
</dbReference>
<feature type="compositionally biased region" description="Low complexity" evidence="6">
    <location>
        <begin position="504"/>
        <end position="551"/>
    </location>
</feature>
<evidence type="ECO:0000256" key="5">
    <source>
        <dbReference type="ARBA" id="ARBA00048679"/>
    </source>
</evidence>
<feature type="compositionally biased region" description="Low complexity" evidence="6">
    <location>
        <begin position="1004"/>
        <end position="1041"/>
    </location>
</feature>
<feature type="compositionally biased region" description="Basic and acidic residues" evidence="6">
    <location>
        <begin position="639"/>
        <end position="669"/>
    </location>
</feature>
<dbReference type="PROSITE" id="PS50108">
    <property type="entry name" value="CRIB"/>
    <property type="match status" value="1"/>
</dbReference>